<dbReference type="AlphaFoldDB" id="A0A158CVH6"/>
<organism evidence="2 3">
    <name type="scientific">Caballeronia temeraria</name>
    <dbReference type="NCBI Taxonomy" id="1777137"/>
    <lineage>
        <taxon>Bacteria</taxon>
        <taxon>Pseudomonadati</taxon>
        <taxon>Pseudomonadota</taxon>
        <taxon>Betaproteobacteria</taxon>
        <taxon>Burkholderiales</taxon>
        <taxon>Burkholderiaceae</taxon>
        <taxon>Caballeronia</taxon>
    </lineage>
</organism>
<gene>
    <name evidence="2" type="ORF">AWB76_06035</name>
</gene>
<accession>A0A158CVH6</accession>
<feature type="transmembrane region" description="Helical" evidence="1">
    <location>
        <begin position="244"/>
        <end position="265"/>
    </location>
</feature>
<proteinExistence type="predicted"/>
<sequence>MNFASSRLRDPRLPGFLQVFFAATAFIILFKELITRLEIPLGLVDDLVVAMVLGWTVLRATVKRRVSRFDFILIGTAVYLVLISLRGLQPNVWRQIGQVVIHMKFFCLYIFARNLSAGAFRRLWAERIFFALFIFSVIGFVANLILQDTFLAMFNVKFVETSRGGLARIVGFQLKPNDIAFLFSLFYAYIVSKNINRWSFLKSILVSLIFLLLIFLNGSRTALAIFPLVAFLICAERRSARLPIIFFCLAAALPLFASNALDYAITETTKNIGELSRIDQSQYIRAIMVYFGAMLMYQYFPIGAGAATFGSVLSDNSPVYAQLHLLYLPFFEKMEGVYDSNLATVMGEFGFVGVLLFYGILVTIYRDLKRNGDGSAFQNRYWKIVLIFAAFLSITNPFFQYSYNGLIFAIALVIRPHSEKKT</sequence>
<keyword evidence="1" id="KW-0472">Membrane</keyword>
<keyword evidence="3" id="KW-1185">Reference proteome</keyword>
<dbReference type="EMBL" id="FCOI02000028">
    <property type="protein sequence ID" value="SAK86299.1"/>
    <property type="molecule type" value="Genomic_DNA"/>
</dbReference>
<evidence type="ECO:0000256" key="1">
    <source>
        <dbReference type="SAM" id="Phobius"/>
    </source>
</evidence>
<feature type="transmembrane region" description="Helical" evidence="1">
    <location>
        <begin position="69"/>
        <end position="89"/>
    </location>
</feature>
<feature type="transmembrane region" description="Helical" evidence="1">
    <location>
        <begin position="12"/>
        <end position="30"/>
    </location>
</feature>
<feature type="transmembrane region" description="Helical" evidence="1">
    <location>
        <begin position="286"/>
        <end position="309"/>
    </location>
</feature>
<dbReference type="STRING" id="1777137.AWB76_06035"/>
<protein>
    <recommendedName>
        <fullName evidence="4">O-antigen polymerase</fullName>
    </recommendedName>
</protein>
<feature type="transmembrane region" description="Helical" evidence="1">
    <location>
        <begin position="166"/>
        <end position="192"/>
    </location>
</feature>
<evidence type="ECO:0008006" key="4">
    <source>
        <dbReference type="Google" id="ProtNLM"/>
    </source>
</evidence>
<dbReference type="RefSeq" id="WP_157696238.1">
    <property type="nucleotide sequence ID" value="NZ_FCOI02000028.1"/>
</dbReference>
<keyword evidence="1" id="KW-1133">Transmembrane helix</keyword>
<dbReference type="Proteomes" id="UP000054624">
    <property type="component" value="Unassembled WGS sequence"/>
</dbReference>
<dbReference type="OrthoDB" id="1414344at2"/>
<evidence type="ECO:0000313" key="3">
    <source>
        <dbReference type="Proteomes" id="UP000054624"/>
    </source>
</evidence>
<reference evidence="3" key="1">
    <citation type="submission" date="2016-01" db="EMBL/GenBank/DDBJ databases">
        <authorList>
            <person name="Peeters Charlotte."/>
        </authorList>
    </citation>
    <scope>NUCLEOTIDE SEQUENCE [LARGE SCALE GENOMIC DNA]</scope>
</reference>
<feature type="transmembrane region" description="Helical" evidence="1">
    <location>
        <begin position="349"/>
        <end position="368"/>
    </location>
</feature>
<feature type="transmembrane region" description="Helical" evidence="1">
    <location>
        <begin position="124"/>
        <end position="146"/>
    </location>
</feature>
<feature type="transmembrane region" description="Helical" evidence="1">
    <location>
        <begin position="95"/>
        <end position="112"/>
    </location>
</feature>
<feature type="transmembrane region" description="Helical" evidence="1">
    <location>
        <begin position="204"/>
        <end position="232"/>
    </location>
</feature>
<name>A0A158CVH6_9BURK</name>
<feature type="transmembrane region" description="Helical" evidence="1">
    <location>
        <begin position="380"/>
        <end position="399"/>
    </location>
</feature>
<feature type="transmembrane region" description="Helical" evidence="1">
    <location>
        <begin position="42"/>
        <end position="62"/>
    </location>
</feature>
<keyword evidence="1" id="KW-0812">Transmembrane</keyword>
<evidence type="ECO:0000313" key="2">
    <source>
        <dbReference type="EMBL" id="SAK86299.1"/>
    </source>
</evidence>